<protein>
    <submittedName>
        <fullName evidence="1">Uncharacterized membrane protein</fullName>
    </submittedName>
</protein>
<dbReference type="InterPro" id="IPR025961">
    <property type="entry name" value="Metal_resist"/>
</dbReference>
<dbReference type="OrthoDB" id="7865640at2"/>
<dbReference type="RefSeq" id="WP_090219144.1">
    <property type="nucleotide sequence ID" value="NZ_FOYO01000001.1"/>
</dbReference>
<accession>A0A1I6HSU4</accession>
<organism evidence="1 2">
    <name type="scientific">Litoreibacter janthinus</name>
    <dbReference type="NCBI Taxonomy" id="670154"/>
    <lineage>
        <taxon>Bacteria</taxon>
        <taxon>Pseudomonadati</taxon>
        <taxon>Pseudomonadota</taxon>
        <taxon>Alphaproteobacteria</taxon>
        <taxon>Rhodobacterales</taxon>
        <taxon>Roseobacteraceae</taxon>
        <taxon>Litoreibacter</taxon>
    </lineage>
</organism>
<gene>
    <name evidence="1" type="ORF">SAMN04488002_3374</name>
</gene>
<proteinExistence type="predicted"/>
<reference evidence="2" key="1">
    <citation type="submission" date="2016-10" db="EMBL/GenBank/DDBJ databases">
        <authorList>
            <person name="Varghese N."/>
            <person name="Submissions S."/>
        </authorList>
    </citation>
    <scope>NUCLEOTIDE SEQUENCE [LARGE SCALE GENOMIC DNA]</scope>
    <source>
        <strain evidence="2">DSM 26921</strain>
    </source>
</reference>
<dbReference type="Pfam" id="PF13801">
    <property type="entry name" value="Metal_resist"/>
    <property type="match status" value="1"/>
</dbReference>
<evidence type="ECO:0000313" key="1">
    <source>
        <dbReference type="EMBL" id="SFR57468.1"/>
    </source>
</evidence>
<dbReference type="Proteomes" id="UP000199658">
    <property type="component" value="Unassembled WGS sequence"/>
</dbReference>
<keyword evidence="2" id="KW-1185">Reference proteome</keyword>
<dbReference type="AlphaFoldDB" id="A0A1I6HSU4"/>
<sequence length="169" mass="18729">MDMNSETTRTPRRVKIVLAVSLALNVLVLGAVAGSAFHDGGRDRRNYSDRSNDNAAIGIYGRALAREDRRAVGQRLRADRGSEGREIRAELGDLAGETAQLLRAMPFDKDAFAAVLLRQQALIKGRSDNMQAALVDHIASMTPEARIEYADRLQEILERTPKKNRSDKK</sequence>
<dbReference type="STRING" id="670154.SAMN04488002_3374"/>
<evidence type="ECO:0000313" key="2">
    <source>
        <dbReference type="Proteomes" id="UP000199658"/>
    </source>
</evidence>
<dbReference type="EMBL" id="FOYO01000001">
    <property type="protein sequence ID" value="SFR57468.1"/>
    <property type="molecule type" value="Genomic_DNA"/>
</dbReference>
<name>A0A1I6HSU4_9RHOB</name>